<sequence length="121" mass="14291">MKYSEKRKENELKDFRAFILIGIGELGLIDEPKFKTYGTMITKMYELNYYDKYEHILERVEEEALVEVIEFIIELIDEGLILEIKPNSNLFTLINSIAFIAMQKQYSNLAESLLELQQMIE</sequence>
<dbReference type="AlphaFoldDB" id="A0A2U9ADB5"/>
<accession>A0A2U9ADB5</accession>
<proteinExistence type="predicted"/>
<organism evidence="1">
    <name type="scientific">Clostridioides difficile</name>
    <name type="common">Peptoclostridium difficile</name>
    <dbReference type="NCBI Taxonomy" id="1496"/>
    <lineage>
        <taxon>Bacteria</taxon>
        <taxon>Bacillati</taxon>
        <taxon>Bacillota</taxon>
        <taxon>Clostridia</taxon>
        <taxon>Peptostreptococcales</taxon>
        <taxon>Peptostreptococcaceae</taxon>
        <taxon>Clostridioides</taxon>
    </lineage>
</organism>
<reference evidence="1" key="1">
    <citation type="journal article" date="2019" name="BMC Microbiol.">
        <title>Tetracycline resistance genes of the Clostridia.</title>
        <authorList>
            <person name="Vidor C.J."/>
            <person name="Bulach D."/>
            <person name="Awad M."/>
            <person name="Dena L."/>
        </authorList>
    </citation>
    <scope>NUCLEOTIDE SEQUENCE</scope>
    <source>
        <strain evidence="1">MCD46</strain>
    </source>
</reference>
<protein>
    <submittedName>
        <fullName evidence="1">Uncharacterized protein</fullName>
    </submittedName>
</protein>
<evidence type="ECO:0000313" key="1">
    <source>
        <dbReference type="EMBL" id="AWO72472.1"/>
    </source>
</evidence>
<dbReference type="EMBL" id="MH041493">
    <property type="protein sequence ID" value="AWO72472.1"/>
    <property type="molecule type" value="Genomic_DNA"/>
</dbReference>
<gene>
    <name evidence="1" type="ORF">LBOJFJBN_00051</name>
</gene>
<dbReference type="RefSeq" id="WP_284910107.1">
    <property type="nucleotide sequence ID" value="NZ_JASSXM010000145.1"/>
</dbReference>
<name>A0A2U9ADB5_CLODI</name>